<name>A0ABD3XIU4_SINWO</name>
<sequence length="493" mass="55259">MSDSEYKDPEWDNSLELKKALKLVLKYEIHCLLRRLSETGEESVVITASAAEGSASHLCSKKGEDFLQIESLDVVKHNFLSYCKVASEPSFNKKSSLENFMSQSQTAPKEQYEVSPKEQSSEEITIIEPVSIKAEPIDIDLDLDLQASELTECPQPHEQKTGGRESSQAHRVLVSKISHEKDPGKRMNESSNTLSNYYEHLLSKLNREINNEINKTKDKDIRMDVFSSGSASSATGTQGMLVESSNADLHTSPIPQGDESGLESREKGDMFNKGIGKGAFKDGVLKLEPDSHSEFVENTSVWEQSLPSCAPEKHSRPTAYCLKAAETDSAGEYRQYLPYPQSTYTSQHVTFSSSPDPDEAGNSRLVKNAFNNTFYYSSDTSYRTREEGHNQFIGNLPSVQSVKMDNVRAVNSSFEGVAESAPFHIEDTNYLSGDTVYTEMTSFASVGANAMKCLICNKHLSRSRPYYRRRHWIHHLRERAVMVEKSNNSPQRK</sequence>
<evidence type="ECO:0000313" key="3">
    <source>
        <dbReference type="Proteomes" id="UP001634394"/>
    </source>
</evidence>
<reference evidence="2 3" key="1">
    <citation type="submission" date="2024-11" db="EMBL/GenBank/DDBJ databases">
        <title>Chromosome-level genome assembly of the freshwater bivalve Anodonta woodiana.</title>
        <authorList>
            <person name="Chen X."/>
        </authorList>
    </citation>
    <scope>NUCLEOTIDE SEQUENCE [LARGE SCALE GENOMIC DNA]</scope>
    <source>
        <strain evidence="2">MN2024</strain>
        <tissue evidence="2">Gills</tissue>
    </source>
</reference>
<protein>
    <submittedName>
        <fullName evidence="2">Uncharacterized protein</fullName>
    </submittedName>
</protein>
<dbReference type="EMBL" id="JBJQND010000002">
    <property type="protein sequence ID" value="KAL3885348.1"/>
    <property type="molecule type" value="Genomic_DNA"/>
</dbReference>
<evidence type="ECO:0000256" key="1">
    <source>
        <dbReference type="SAM" id="MobiDB-lite"/>
    </source>
</evidence>
<keyword evidence="3" id="KW-1185">Reference proteome</keyword>
<organism evidence="2 3">
    <name type="scientific">Sinanodonta woodiana</name>
    <name type="common">Chinese pond mussel</name>
    <name type="synonym">Anodonta woodiana</name>
    <dbReference type="NCBI Taxonomy" id="1069815"/>
    <lineage>
        <taxon>Eukaryota</taxon>
        <taxon>Metazoa</taxon>
        <taxon>Spiralia</taxon>
        <taxon>Lophotrochozoa</taxon>
        <taxon>Mollusca</taxon>
        <taxon>Bivalvia</taxon>
        <taxon>Autobranchia</taxon>
        <taxon>Heteroconchia</taxon>
        <taxon>Palaeoheterodonta</taxon>
        <taxon>Unionida</taxon>
        <taxon>Unionoidea</taxon>
        <taxon>Unionidae</taxon>
        <taxon>Unioninae</taxon>
        <taxon>Sinanodonta</taxon>
    </lineage>
</organism>
<accession>A0ABD3XIU4</accession>
<evidence type="ECO:0000313" key="2">
    <source>
        <dbReference type="EMBL" id="KAL3885348.1"/>
    </source>
</evidence>
<feature type="compositionally biased region" description="Basic and acidic residues" evidence="1">
    <location>
        <begin position="110"/>
        <end position="120"/>
    </location>
</feature>
<comment type="caution">
    <text evidence="2">The sequence shown here is derived from an EMBL/GenBank/DDBJ whole genome shotgun (WGS) entry which is preliminary data.</text>
</comment>
<proteinExistence type="predicted"/>
<dbReference type="AlphaFoldDB" id="A0ABD3XIU4"/>
<dbReference type="Proteomes" id="UP001634394">
    <property type="component" value="Unassembled WGS sequence"/>
</dbReference>
<feature type="region of interest" description="Disordered" evidence="1">
    <location>
        <begin position="102"/>
        <end position="122"/>
    </location>
</feature>
<gene>
    <name evidence="2" type="ORF">ACJMK2_025419</name>
</gene>